<dbReference type="Proteomes" id="UP001295423">
    <property type="component" value="Unassembled WGS sequence"/>
</dbReference>
<dbReference type="AlphaFoldDB" id="A0AAD2JHN1"/>
<comment type="caution">
    <text evidence="1">The sequence shown here is derived from an EMBL/GenBank/DDBJ whole genome shotgun (WGS) entry which is preliminary data.</text>
</comment>
<evidence type="ECO:0000313" key="1">
    <source>
        <dbReference type="EMBL" id="CAJ1950227.1"/>
    </source>
</evidence>
<sequence length="151" mass="17152">MPGENETGIFNNVTEPRILDFNIPIFRVYRASVPLYFAHYTVGDCTHFCNGDKGPMDHDNALLLALLKNAIEGNLLPPLPDERNSSSGYSIEKRWEMLMEHPTDSLMAKLDVCAPMHDSSKHHNWEVDKHGPIPEVLEECLRRSEAIHSSR</sequence>
<protein>
    <submittedName>
        <fullName evidence="1">Uncharacterized protein</fullName>
    </submittedName>
</protein>
<name>A0AAD2JHN1_9STRA</name>
<evidence type="ECO:0000313" key="2">
    <source>
        <dbReference type="Proteomes" id="UP001295423"/>
    </source>
</evidence>
<gene>
    <name evidence="1" type="ORF">CYCCA115_LOCUS12485</name>
</gene>
<organism evidence="1 2">
    <name type="scientific">Cylindrotheca closterium</name>
    <dbReference type="NCBI Taxonomy" id="2856"/>
    <lineage>
        <taxon>Eukaryota</taxon>
        <taxon>Sar</taxon>
        <taxon>Stramenopiles</taxon>
        <taxon>Ochrophyta</taxon>
        <taxon>Bacillariophyta</taxon>
        <taxon>Bacillariophyceae</taxon>
        <taxon>Bacillariophycidae</taxon>
        <taxon>Bacillariales</taxon>
        <taxon>Bacillariaceae</taxon>
        <taxon>Cylindrotheca</taxon>
    </lineage>
</organism>
<dbReference type="EMBL" id="CAKOGP040001759">
    <property type="protein sequence ID" value="CAJ1950227.1"/>
    <property type="molecule type" value="Genomic_DNA"/>
</dbReference>
<keyword evidence="2" id="KW-1185">Reference proteome</keyword>
<reference evidence="1" key="1">
    <citation type="submission" date="2023-08" db="EMBL/GenBank/DDBJ databases">
        <authorList>
            <person name="Audoor S."/>
            <person name="Bilcke G."/>
        </authorList>
    </citation>
    <scope>NUCLEOTIDE SEQUENCE</scope>
</reference>
<accession>A0AAD2JHN1</accession>
<proteinExistence type="predicted"/>